<evidence type="ECO:0008006" key="3">
    <source>
        <dbReference type="Google" id="ProtNLM"/>
    </source>
</evidence>
<dbReference type="OrthoDB" id="8388069at2"/>
<name>A0A0T7FC00_NEOGA</name>
<accession>A0A0T7FC00</accession>
<gene>
    <name evidence="1" type="ORF">NGAL_HAMBI1145_12400</name>
</gene>
<organism evidence="1 2">
    <name type="scientific">Neorhizobium galegae bv. officinalis</name>
    <dbReference type="NCBI Taxonomy" id="323656"/>
    <lineage>
        <taxon>Bacteria</taxon>
        <taxon>Pseudomonadati</taxon>
        <taxon>Pseudomonadota</taxon>
        <taxon>Alphaproteobacteria</taxon>
        <taxon>Hyphomicrobiales</taxon>
        <taxon>Rhizobiaceae</taxon>
        <taxon>Rhizobium/Agrobacterium group</taxon>
        <taxon>Neorhizobium</taxon>
    </lineage>
</organism>
<evidence type="ECO:0000313" key="2">
    <source>
        <dbReference type="Proteomes" id="UP000046176"/>
    </source>
</evidence>
<reference evidence="1 2" key="1">
    <citation type="submission" date="2014-08" db="EMBL/GenBank/DDBJ databases">
        <authorList>
            <person name="Chen Y.-H."/>
        </authorList>
    </citation>
    <scope>NUCLEOTIDE SEQUENCE [LARGE SCALE GENOMIC DNA]</scope>
</reference>
<proteinExistence type="predicted"/>
<dbReference type="InterPro" id="IPR010385">
    <property type="entry name" value="DUF982"/>
</dbReference>
<evidence type="ECO:0000313" key="1">
    <source>
        <dbReference type="EMBL" id="CDZ32469.1"/>
    </source>
</evidence>
<dbReference type="Pfam" id="PF06169">
    <property type="entry name" value="DUF982"/>
    <property type="match status" value="1"/>
</dbReference>
<dbReference type="Proteomes" id="UP000046176">
    <property type="component" value="Unassembled WGS sequence"/>
</dbReference>
<dbReference type="RefSeq" id="WP_046665512.1">
    <property type="nucleotide sequence ID" value="NZ_CCRH01000003.1"/>
</dbReference>
<sequence>MANTLFDKPLFVKTSRYVQELASLEDVFDFLDEWPIDKRGDTYEVLSKACRMAAQGIFPLPAIRENVRRFLLKERVLANIEEVPLFAGRTTDRNLGS</sequence>
<protein>
    <recommendedName>
        <fullName evidence="3">DUF982 domain-containing protein</fullName>
    </recommendedName>
</protein>
<dbReference type="AlphaFoldDB" id="A0A0T7FC00"/>
<dbReference type="EMBL" id="CCRH01000003">
    <property type="protein sequence ID" value="CDZ32469.1"/>
    <property type="molecule type" value="Genomic_DNA"/>
</dbReference>